<dbReference type="InterPro" id="IPR023577">
    <property type="entry name" value="CYTH_domain"/>
</dbReference>
<evidence type="ECO:0000259" key="2">
    <source>
        <dbReference type="PROSITE" id="PS51708"/>
    </source>
</evidence>
<evidence type="ECO:0000259" key="1">
    <source>
        <dbReference type="PROSITE" id="PS51707"/>
    </source>
</evidence>
<dbReference type="Gene3D" id="2.40.320.10">
    <property type="entry name" value="Hypothetical Protein Pfu-838710-001"/>
    <property type="match status" value="1"/>
</dbReference>
<feature type="domain" description="CHAD" evidence="2">
    <location>
        <begin position="219"/>
        <end position="489"/>
    </location>
</feature>
<dbReference type="CDD" id="cd07756">
    <property type="entry name" value="CYTH-like_Pase_CHAD"/>
    <property type="match status" value="1"/>
</dbReference>
<dbReference type="SMART" id="SM01118">
    <property type="entry name" value="CYTH"/>
    <property type="match status" value="1"/>
</dbReference>
<name>A0A2W1KGF8_ACIFR</name>
<dbReference type="SMART" id="SM00880">
    <property type="entry name" value="CHAD"/>
    <property type="match status" value="1"/>
</dbReference>
<dbReference type="SMR" id="A0A2W1KGF8"/>
<dbReference type="PANTHER" id="PTHR39569:SF1">
    <property type="entry name" value="INORGANIC TRIPHOSPHATASE"/>
    <property type="match status" value="1"/>
</dbReference>
<dbReference type="OMA" id="IEMAYDY"/>
<proteinExistence type="predicted"/>
<dbReference type="PANTHER" id="PTHR39569">
    <property type="entry name" value="INORGANIC TRIPHOSPHATASE"/>
    <property type="match status" value="1"/>
</dbReference>
<evidence type="ECO:0000313" key="3">
    <source>
        <dbReference type="EMBL" id="PZD81525.1"/>
    </source>
</evidence>
<dbReference type="PROSITE" id="PS51708">
    <property type="entry name" value="CHAD"/>
    <property type="match status" value="1"/>
</dbReference>
<dbReference type="InterPro" id="IPR039013">
    <property type="entry name" value="YgiF"/>
</dbReference>
<dbReference type="InterPro" id="IPR038186">
    <property type="entry name" value="CHAD_dom_sf"/>
</dbReference>
<dbReference type="InterPro" id="IPR007899">
    <property type="entry name" value="CHAD_dom"/>
</dbReference>
<protein>
    <submittedName>
        <fullName evidence="3">CHAD domain-containing protein</fullName>
    </submittedName>
</protein>
<dbReference type="GO" id="GO:0050355">
    <property type="term" value="F:inorganic triphosphate phosphatase activity"/>
    <property type="evidence" value="ECO:0007669"/>
    <property type="project" value="InterPro"/>
</dbReference>
<comment type="caution">
    <text evidence="3">The sequence shown here is derived from an EMBL/GenBank/DDBJ whole genome shotgun (WGS) entry which is preliminary data.</text>
</comment>
<dbReference type="Pfam" id="PF05235">
    <property type="entry name" value="CHAD"/>
    <property type="match status" value="1"/>
</dbReference>
<dbReference type="OrthoDB" id="3034217at2"/>
<dbReference type="GO" id="GO:0046872">
    <property type="term" value="F:metal ion binding"/>
    <property type="evidence" value="ECO:0007669"/>
    <property type="project" value="TreeGrafter"/>
</dbReference>
<dbReference type="Proteomes" id="UP000248886">
    <property type="component" value="Unassembled WGS sequence"/>
</dbReference>
<dbReference type="InterPro" id="IPR033469">
    <property type="entry name" value="CYTH-like_dom_sf"/>
</dbReference>
<dbReference type="RefSeq" id="WP_012536814.1">
    <property type="nucleotide sequence ID" value="NZ_AP025160.1"/>
</dbReference>
<accession>A0A2W1KGF8</accession>
<dbReference type="Pfam" id="PF01928">
    <property type="entry name" value="CYTH"/>
    <property type="match status" value="1"/>
</dbReference>
<evidence type="ECO:0000313" key="4">
    <source>
        <dbReference type="Proteomes" id="UP000248886"/>
    </source>
</evidence>
<organism evidence="3 4">
    <name type="scientific">Acidithiobacillus ferrooxidans</name>
    <name type="common">Thiobacillus ferrooxidans</name>
    <dbReference type="NCBI Taxonomy" id="920"/>
    <lineage>
        <taxon>Bacteria</taxon>
        <taxon>Pseudomonadati</taxon>
        <taxon>Pseudomonadota</taxon>
        <taxon>Acidithiobacillia</taxon>
        <taxon>Acidithiobacillales</taxon>
        <taxon>Acidithiobacillaceae</taxon>
        <taxon>Acidithiobacillus</taxon>
    </lineage>
</organism>
<dbReference type="EMBL" id="QKQP01000001">
    <property type="protein sequence ID" value="PZD81525.1"/>
    <property type="molecule type" value="Genomic_DNA"/>
</dbReference>
<dbReference type="PROSITE" id="PS51707">
    <property type="entry name" value="CYTH"/>
    <property type="match status" value="1"/>
</dbReference>
<gene>
    <name evidence="3" type="ORF">DN052_00105</name>
</gene>
<feature type="domain" description="CYTH" evidence="1">
    <location>
        <begin position="1"/>
        <end position="199"/>
    </location>
</feature>
<dbReference type="SUPFAM" id="SSF55154">
    <property type="entry name" value="CYTH-like phosphatases"/>
    <property type="match status" value="1"/>
</dbReference>
<dbReference type="Gene3D" id="1.40.20.10">
    <property type="entry name" value="CHAD domain"/>
    <property type="match status" value="1"/>
</dbReference>
<sequence>MEQELKLQILDPSPVTWERICKFPLLALGKAPTLKLHAVYYDSRDGALRRAKLAYRVRREGKEWVATLKADGQSVGGLHQRPEWNVTVSSSAADLRVFTDPDAAVLLAPFLDLALQAILETRFERLESRVDCADGSQIVVALDRGEILASGLCEPILEIELELATGEPAAILEMGAELCAHLPLLPDGESKMFRGLRLAGLIPADAVALGDKTPPLRRHENAGKALSRLLIAQCQQALTAARQHAAGNSPETFHQLRKAVRSLRAVLRFCRALDTDKRLEGVRQELADWFHQQSIRRDHEVLAEYWATLAAGTGTEVAPLYTWLSAQAETTPAGLGHLAATILQIWALLLRAALHSDEDLQHYAEMHLRRQDRKLTAAGAAAQTPAELHALRIRIKNWRYVILALGDMWPSKDSKALIKTLSALQKISGAMHDADMAGQHLAGLATSRRHGLAFNAGMLMGYLHAREVRQHKKFSRHWKRLESIPRPWN</sequence>
<dbReference type="GeneID" id="65281030"/>
<dbReference type="AlphaFoldDB" id="A0A2W1KGF8"/>
<reference evidence="3 4" key="1">
    <citation type="submission" date="2018-06" db="EMBL/GenBank/DDBJ databases">
        <title>Draft sequence of Acidithiobacillus ferrooxidans CCM 4253.</title>
        <authorList>
            <person name="Moya-Beltran A."/>
            <person name="Castro M."/>
            <person name="Covarrubias P.C."/>
            <person name="Issotta F."/>
            <person name="Janiczek O."/>
            <person name="Mandl M."/>
            <person name="Kucera J."/>
            <person name="Quatrini R."/>
        </authorList>
    </citation>
    <scope>NUCLEOTIDE SEQUENCE [LARGE SCALE GENOMIC DNA]</scope>
    <source>
        <strain evidence="3 4">CCM 4253</strain>
    </source>
</reference>